<protein>
    <submittedName>
        <fullName evidence="3">APH-domain-containing protein</fullName>
    </submittedName>
</protein>
<feature type="domain" description="Aminoglycoside phosphotransferase" evidence="2">
    <location>
        <begin position="30"/>
        <end position="266"/>
    </location>
</feature>
<dbReference type="PANTHER" id="PTHR47829:SF1">
    <property type="entry name" value="HAD FAMILY PHOSPHATASE"/>
    <property type="match status" value="1"/>
</dbReference>
<dbReference type="EMBL" id="MU853332">
    <property type="protein sequence ID" value="KAK4117203.1"/>
    <property type="molecule type" value="Genomic_DNA"/>
</dbReference>
<sequence length="414" mass="45488">MAGRVRQPINVGALEKWISKHVPEIEVPLDVKQFGFGQSNPTYQLTSPDGKRYVLRKKPPGPLVSKTAHKVEREYRIIAALAKTDVPVPKAYCLCEDDSVIGTPFYIMEFLDGRIFEDPVIPSVLPDHRRAIWADAVRTLAKLHRIDPRSVGLENFGKPTGFYSRQVATWRTVCNAQAAVRDVETREPVGALPHFQELMEFFADESQQPADRSTLIHGDFKIDNLVFHKTQPRVIGILDWEMSTIGHPLSDISNLLTPYFTARLDPRRSVNVHPGFLPRATRGLPTPDEITALYFSVVDAAPPPSASPSSSASLELSLASSSSSQPPTDRKRELQWAQAFNIFRLAAICQGIAARQAGRQASSEQARRYGDARTPLAEFAWVLVQTARAGGSGGKGGGPSGHGRGPGQGRVSRL</sequence>
<dbReference type="SUPFAM" id="SSF56112">
    <property type="entry name" value="Protein kinase-like (PK-like)"/>
    <property type="match status" value="1"/>
</dbReference>
<feature type="region of interest" description="Disordered" evidence="1">
    <location>
        <begin position="306"/>
        <end position="331"/>
    </location>
</feature>
<dbReference type="InterPro" id="IPR011009">
    <property type="entry name" value="Kinase-like_dom_sf"/>
</dbReference>
<feature type="region of interest" description="Disordered" evidence="1">
    <location>
        <begin position="390"/>
        <end position="414"/>
    </location>
</feature>
<reference evidence="3" key="2">
    <citation type="submission" date="2023-05" db="EMBL/GenBank/DDBJ databases">
        <authorList>
            <consortium name="Lawrence Berkeley National Laboratory"/>
            <person name="Steindorff A."/>
            <person name="Hensen N."/>
            <person name="Bonometti L."/>
            <person name="Westerberg I."/>
            <person name="Brannstrom I.O."/>
            <person name="Guillou S."/>
            <person name="Cros-Aarteil S."/>
            <person name="Calhoun S."/>
            <person name="Haridas S."/>
            <person name="Kuo A."/>
            <person name="Mondo S."/>
            <person name="Pangilinan J."/>
            <person name="Riley R."/>
            <person name="Labutti K."/>
            <person name="Andreopoulos B."/>
            <person name="Lipzen A."/>
            <person name="Chen C."/>
            <person name="Yanf M."/>
            <person name="Daum C."/>
            <person name="Ng V."/>
            <person name="Clum A."/>
            <person name="Ohm R."/>
            <person name="Martin F."/>
            <person name="Silar P."/>
            <person name="Natvig D."/>
            <person name="Lalanne C."/>
            <person name="Gautier V."/>
            <person name="Ament-Velasquez S.L."/>
            <person name="Kruys A."/>
            <person name="Hutchinson M.I."/>
            <person name="Powell A.J."/>
            <person name="Barry K."/>
            <person name="Miller A.N."/>
            <person name="Grigoriev I.V."/>
            <person name="Debuchy R."/>
            <person name="Gladieux P."/>
            <person name="Thoren M.H."/>
            <person name="Johannesson H."/>
        </authorList>
    </citation>
    <scope>NUCLEOTIDE SEQUENCE</scope>
    <source>
        <strain evidence="3">CBS 508.74</strain>
    </source>
</reference>
<dbReference type="InterPro" id="IPR002575">
    <property type="entry name" value="Aminoglycoside_PTrfase"/>
</dbReference>
<dbReference type="PANTHER" id="PTHR47829">
    <property type="entry name" value="HYDROLASE, PUTATIVE (AFU_ORTHOLOGUE AFUA_1G12880)-RELATED"/>
    <property type="match status" value="1"/>
</dbReference>
<dbReference type="InterPro" id="IPR052898">
    <property type="entry name" value="ACAD10-like"/>
</dbReference>
<dbReference type="InterPro" id="IPR041726">
    <property type="entry name" value="ACAD10_11_N"/>
</dbReference>
<accession>A0AAN6YXI9</accession>
<evidence type="ECO:0000256" key="1">
    <source>
        <dbReference type="SAM" id="MobiDB-lite"/>
    </source>
</evidence>
<organism evidence="3 4">
    <name type="scientific">Canariomyces notabilis</name>
    <dbReference type="NCBI Taxonomy" id="2074819"/>
    <lineage>
        <taxon>Eukaryota</taxon>
        <taxon>Fungi</taxon>
        <taxon>Dikarya</taxon>
        <taxon>Ascomycota</taxon>
        <taxon>Pezizomycotina</taxon>
        <taxon>Sordariomycetes</taxon>
        <taxon>Sordariomycetidae</taxon>
        <taxon>Sordariales</taxon>
        <taxon>Chaetomiaceae</taxon>
        <taxon>Canariomyces</taxon>
    </lineage>
</organism>
<feature type="compositionally biased region" description="Low complexity" evidence="1">
    <location>
        <begin position="307"/>
        <end position="327"/>
    </location>
</feature>
<reference evidence="3" key="1">
    <citation type="journal article" date="2023" name="Mol. Phylogenet. Evol.">
        <title>Genome-scale phylogeny and comparative genomics of the fungal order Sordariales.</title>
        <authorList>
            <person name="Hensen N."/>
            <person name="Bonometti L."/>
            <person name="Westerberg I."/>
            <person name="Brannstrom I.O."/>
            <person name="Guillou S."/>
            <person name="Cros-Aarteil S."/>
            <person name="Calhoun S."/>
            <person name="Haridas S."/>
            <person name="Kuo A."/>
            <person name="Mondo S."/>
            <person name="Pangilinan J."/>
            <person name="Riley R."/>
            <person name="LaButti K."/>
            <person name="Andreopoulos B."/>
            <person name="Lipzen A."/>
            <person name="Chen C."/>
            <person name="Yan M."/>
            <person name="Daum C."/>
            <person name="Ng V."/>
            <person name="Clum A."/>
            <person name="Steindorff A."/>
            <person name="Ohm R.A."/>
            <person name="Martin F."/>
            <person name="Silar P."/>
            <person name="Natvig D.O."/>
            <person name="Lalanne C."/>
            <person name="Gautier V."/>
            <person name="Ament-Velasquez S.L."/>
            <person name="Kruys A."/>
            <person name="Hutchinson M.I."/>
            <person name="Powell A.J."/>
            <person name="Barry K."/>
            <person name="Miller A.N."/>
            <person name="Grigoriev I.V."/>
            <person name="Debuchy R."/>
            <person name="Gladieux P."/>
            <person name="Hiltunen Thoren M."/>
            <person name="Johannesson H."/>
        </authorList>
    </citation>
    <scope>NUCLEOTIDE SEQUENCE</scope>
    <source>
        <strain evidence="3">CBS 508.74</strain>
    </source>
</reference>
<keyword evidence="4" id="KW-1185">Reference proteome</keyword>
<dbReference type="Gene3D" id="3.90.1200.10">
    <property type="match status" value="1"/>
</dbReference>
<dbReference type="GeneID" id="89937458"/>
<dbReference type="Gene3D" id="3.30.200.20">
    <property type="entry name" value="Phosphorylase Kinase, domain 1"/>
    <property type="match status" value="1"/>
</dbReference>
<feature type="compositionally biased region" description="Gly residues" evidence="1">
    <location>
        <begin position="390"/>
        <end position="408"/>
    </location>
</feature>
<proteinExistence type="predicted"/>
<dbReference type="RefSeq" id="XP_064674773.1">
    <property type="nucleotide sequence ID" value="XM_064813333.1"/>
</dbReference>
<name>A0AAN6YXI9_9PEZI</name>
<dbReference type="CDD" id="cd05154">
    <property type="entry name" value="ACAD10_11_N-like"/>
    <property type="match status" value="1"/>
</dbReference>
<evidence type="ECO:0000313" key="3">
    <source>
        <dbReference type="EMBL" id="KAK4117203.1"/>
    </source>
</evidence>
<dbReference type="Proteomes" id="UP001302812">
    <property type="component" value="Unassembled WGS sequence"/>
</dbReference>
<dbReference type="Pfam" id="PF01636">
    <property type="entry name" value="APH"/>
    <property type="match status" value="1"/>
</dbReference>
<evidence type="ECO:0000313" key="4">
    <source>
        <dbReference type="Proteomes" id="UP001302812"/>
    </source>
</evidence>
<comment type="caution">
    <text evidence="3">The sequence shown here is derived from an EMBL/GenBank/DDBJ whole genome shotgun (WGS) entry which is preliminary data.</text>
</comment>
<evidence type="ECO:0000259" key="2">
    <source>
        <dbReference type="Pfam" id="PF01636"/>
    </source>
</evidence>
<gene>
    <name evidence="3" type="ORF">N656DRAFT_764471</name>
</gene>
<dbReference type="AlphaFoldDB" id="A0AAN6YXI9"/>